<feature type="compositionally biased region" description="Polar residues" evidence="5">
    <location>
        <begin position="197"/>
        <end position="213"/>
    </location>
</feature>
<dbReference type="HOGENOM" id="CLU_450144_0_0_1"/>
<feature type="domain" description="GRF-type" evidence="7">
    <location>
        <begin position="68"/>
        <end position="111"/>
    </location>
</feature>
<dbReference type="PaxDb" id="55529-EKX41045"/>
<dbReference type="Pfam" id="PF13229">
    <property type="entry name" value="Beta_helix"/>
    <property type="match status" value="1"/>
</dbReference>
<dbReference type="Proteomes" id="UP000011087">
    <property type="component" value="Unassembled WGS sequence"/>
</dbReference>
<accession>L1IYY4</accession>
<dbReference type="EnsemblProtists" id="EKX41045">
    <property type="protein sequence ID" value="EKX41045"/>
    <property type="gene ID" value="GUITHDRAFT_112782"/>
</dbReference>
<protein>
    <recommendedName>
        <fullName evidence="7">GRF-type domain-containing protein</fullName>
    </recommendedName>
</protein>
<dbReference type="InterPro" id="IPR010666">
    <property type="entry name" value="Znf_GRF"/>
</dbReference>
<dbReference type="RefSeq" id="XP_005828025.1">
    <property type="nucleotide sequence ID" value="XM_005827968.1"/>
</dbReference>
<reference evidence="9" key="3">
    <citation type="submission" date="2015-06" db="UniProtKB">
        <authorList>
            <consortium name="EnsemblProtists"/>
        </authorList>
    </citation>
    <scope>IDENTIFICATION</scope>
</reference>
<proteinExistence type="predicted"/>
<dbReference type="EMBL" id="JH993026">
    <property type="protein sequence ID" value="EKX41045.1"/>
    <property type="molecule type" value="Genomic_DNA"/>
</dbReference>
<dbReference type="InterPro" id="IPR039448">
    <property type="entry name" value="Beta_helix"/>
</dbReference>
<dbReference type="GO" id="GO:0008270">
    <property type="term" value="F:zinc ion binding"/>
    <property type="evidence" value="ECO:0007669"/>
    <property type="project" value="UniProtKB-KW"/>
</dbReference>
<evidence type="ECO:0000313" key="9">
    <source>
        <dbReference type="EnsemblProtists" id="EKX41045"/>
    </source>
</evidence>
<keyword evidence="10" id="KW-1185">Reference proteome</keyword>
<keyword evidence="6" id="KW-0732">Signal</keyword>
<name>L1IYY4_GUITC</name>
<evidence type="ECO:0000313" key="10">
    <source>
        <dbReference type="Proteomes" id="UP000011087"/>
    </source>
</evidence>
<reference evidence="10" key="2">
    <citation type="submission" date="2012-11" db="EMBL/GenBank/DDBJ databases">
        <authorList>
            <person name="Kuo A."/>
            <person name="Curtis B.A."/>
            <person name="Tanifuji G."/>
            <person name="Burki F."/>
            <person name="Gruber A."/>
            <person name="Irimia M."/>
            <person name="Maruyama S."/>
            <person name="Arias M.C."/>
            <person name="Ball S.G."/>
            <person name="Gile G.H."/>
            <person name="Hirakawa Y."/>
            <person name="Hopkins J.F."/>
            <person name="Rensing S.A."/>
            <person name="Schmutz J."/>
            <person name="Symeonidi A."/>
            <person name="Elias M."/>
            <person name="Eveleigh R.J."/>
            <person name="Herman E.K."/>
            <person name="Klute M.J."/>
            <person name="Nakayama T."/>
            <person name="Obornik M."/>
            <person name="Reyes-Prieto A."/>
            <person name="Armbrust E.V."/>
            <person name="Aves S.J."/>
            <person name="Beiko R.G."/>
            <person name="Coutinho P."/>
            <person name="Dacks J.B."/>
            <person name="Durnford D.G."/>
            <person name="Fast N.M."/>
            <person name="Green B.R."/>
            <person name="Grisdale C."/>
            <person name="Hempe F."/>
            <person name="Henrissat B."/>
            <person name="Hoppner M.P."/>
            <person name="Ishida K.-I."/>
            <person name="Kim E."/>
            <person name="Koreny L."/>
            <person name="Kroth P.G."/>
            <person name="Liu Y."/>
            <person name="Malik S.-B."/>
            <person name="Maier U.G."/>
            <person name="McRose D."/>
            <person name="Mock T."/>
            <person name="Neilson J.A."/>
            <person name="Onodera N.T."/>
            <person name="Poole A.M."/>
            <person name="Pritham E.J."/>
            <person name="Richards T.A."/>
            <person name="Rocap G."/>
            <person name="Roy S.W."/>
            <person name="Sarai C."/>
            <person name="Schaack S."/>
            <person name="Shirato S."/>
            <person name="Slamovits C.H."/>
            <person name="Spencer D.F."/>
            <person name="Suzuki S."/>
            <person name="Worden A.Z."/>
            <person name="Zauner S."/>
            <person name="Barry K."/>
            <person name="Bell C."/>
            <person name="Bharti A.K."/>
            <person name="Crow J.A."/>
            <person name="Grimwood J."/>
            <person name="Kramer R."/>
            <person name="Lindquist E."/>
            <person name="Lucas S."/>
            <person name="Salamov A."/>
            <person name="McFadden G.I."/>
            <person name="Lane C.E."/>
            <person name="Keeling P.J."/>
            <person name="Gray M.W."/>
            <person name="Grigoriev I.V."/>
            <person name="Archibald J.M."/>
        </authorList>
    </citation>
    <scope>NUCLEOTIDE SEQUENCE</scope>
    <source>
        <strain evidence="10">CCMP2712</strain>
    </source>
</reference>
<keyword evidence="3" id="KW-0862">Zinc</keyword>
<evidence type="ECO:0000256" key="3">
    <source>
        <dbReference type="ARBA" id="ARBA00022833"/>
    </source>
</evidence>
<evidence type="ECO:0000256" key="6">
    <source>
        <dbReference type="SAM" id="SignalP"/>
    </source>
</evidence>
<evidence type="ECO:0000256" key="4">
    <source>
        <dbReference type="PROSITE-ProRule" id="PRU01343"/>
    </source>
</evidence>
<feature type="region of interest" description="Disordered" evidence="5">
    <location>
        <begin position="248"/>
        <end position="311"/>
    </location>
</feature>
<dbReference type="Gene3D" id="2.160.20.10">
    <property type="entry name" value="Single-stranded right-handed beta-helix, Pectin lyase-like"/>
    <property type="match status" value="1"/>
</dbReference>
<feature type="region of interest" description="Disordered" evidence="5">
    <location>
        <begin position="113"/>
        <end position="133"/>
    </location>
</feature>
<gene>
    <name evidence="8" type="ORF">GUITHDRAFT_112782</name>
</gene>
<organism evidence="8">
    <name type="scientific">Guillardia theta (strain CCMP2712)</name>
    <name type="common">Cryptophyte</name>
    <dbReference type="NCBI Taxonomy" id="905079"/>
    <lineage>
        <taxon>Eukaryota</taxon>
        <taxon>Cryptophyceae</taxon>
        <taxon>Pyrenomonadales</taxon>
        <taxon>Geminigeraceae</taxon>
        <taxon>Guillardia</taxon>
    </lineage>
</organism>
<feature type="compositionally biased region" description="Basic and acidic residues" evidence="5">
    <location>
        <begin position="185"/>
        <end position="196"/>
    </location>
</feature>
<dbReference type="SUPFAM" id="SSF51126">
    <property type="entry name" value="Pectin lyase-like"/>
    <property type="match status" value="1"/>
</dbReference>
<evidence type="ECO:0000313" key="8">
    <source>
        <dbReference type="EMBL" id="EKX41045.1"/>
    </source>
</evidence>
<dbReference type="AlphaFoldDB" id="L1IYY4"/>
<dbReference type="Pfam" id="PF06839">
    <property type="entry name" value="Zn_ribbon_GRF"/>
    <property type="match status" value="1"/>
</dbReference>
<evidence type="ECO:0000259" key="7">
    <source>
        <dbReference type="PROSITE" id="PS51999"/>
    </source>
</evidence>
<evidence type="ECO:0000256" key="1">
    <source>
        <dbReference type="ARBA" id="ARBA00022723"/>
    </source>
</evidence>
<feature type="chain" id="PRO_5008770725" description="GRF-type domain-containing protein" evidence="6">
    <location>
        <begin position="23"/>
        <end position="607"/>
    </location>
</feature>
<dbReference type="KEGG" id="gtt:GUITHDRAFT_112782"/>
<dbReference type="InterPro" id="IPR011050">
    <property type="entry name" value="Pectin_lyase_fold/virulence"/>
</dbReference>
<reference evidence="8 10" key="1">
    <citation type="journal article" date="2012" name="Nature">
        <title>Algal genomes reveal evolutionary mosaicism and the fate of nucleomorphs.</title>
        <authorList>
            <consortium name="DOE Joint Genome Institute"/>
            <person name="Curtis B.A."/>
            <person name="Tanifuji G."/>
            <person name="Burki F."/>
            <person name="Gruber A."/>
            <person name="Irimia M."/>
            <person name="Maruyama S."/>
            <person name="Arias M.C."/>
            <person name="Ball S.G."/>
            <person name="Gile G.H."/>
            <person name="Hirakawa Y."/>
            <person name="Hopkins J.F."/>
            <person name="Kuo A."/>
            <person name="Rensing S.A."/>
            <person name="Schmutz J."/>
            <person name="Symeonidi A."/>
            <person name="Elias M."/>
            <person name="Eveleigh R.J."/>
            <person name="Herman E.K."/>
            <person name="Klute M.J."/>
            <person name="Nakayama T."/>
            <person name="Obornik M."/>
            <person name="Reyes-Prieto A."/>
            <person name="Armbrust E.V."/>
            <person name="Aves S.J."/>
            <person name="Beiko R.G."/>
            <person name="Coutinho P."/>
            <person name="Dacks J.B."/>
            <person name="Durnford D.G."/>
            <person name="Fast N.M."/>
            <person name="Green B.R."/>
            <person name="Grisdale C.J."/>
            <person name="Hempel F."/>
            <person name="Henrissat B."/>
            <person name="Hoppner M.P."/>
            <person name="Ishida K."/>
            <person name="Kim E."/>
            <person name="Koreny L."/>
            <person name="Kroth P.G."/>
            <person name="Liu Y."/>
            <person name="Malik S.B."/>
            <person name="Maier U.G."/>
            <person name="McRose D."/>
            <person name="Mock T."/>
            <person name="Neilson J.A."/>
            <person name="Onodera N.T."/>
            <person name="Poole A.M."/>
            <person name="Pritham E.J."/>
            <person name="Richards T.A."/>
            <person name="Rocap G."/>
            <person name="Roy S.W."/>
            <person name="Sarai C."/>
            <person name="Schaack S."/>
            <person name="Shirato S."/>
            <person name="Slamovits C.H."/>
            <person name="Spencer D.F."/>
            <person name="Suzuki S."/>
            <person name="Worden A.Z."/>
            <person name="Zauner S."/>
            <person name="Barry K."/>
            <person name="Bell C."/>
            <person name="Bharti A.K."/>
            <person name="Crow J.A."/>
            <person name="Grimwood J."/>
            <person name="Kramer R."/>
            <person name="Lindquist E."/>
            <person name="Lucas S."/>
            <person name="Salamov A."/>
            <person name="McFadden G.I."/>
            <person name="Lane C.E."/>
            <person name="Keeling P.J."/>
            <person name="Gray M.W."/>
            <person name="Grigoriev I.V."/>
            <person name="Archibald J.M."/>
        </authorList>
    </citation>
    <scope>NUCLEOTIDE SEQUENCE</scope>
    <source>
        <strain evidence="8 10">CCMP2712</strain>
    </source>
</reference>
<evidence type="ECO:0000256" key="5">
    <source>
        <dbReference type="SAM" id="MobiDB-lite"/>
    </source>
</evidence>
<feature type="signal peptide" evidence="6">
    <location>
        <begin position="1"/>
        <end position="22"/>
    </location>
</feature>
<dbReference type="PROSITE" id="PS51999">
    <property type="entry name" value="ZF_GRF"/>
    <property type="match status" value="1"/>
</dbReference>
<dbReference type="STRING" id="905079.L1IYY4"/>
<keyword evidence="2 4" id="KW-0863">Zinc-finger</keyword>
<dbReference type="InterPro" id="IPR012334">
    <property type="entry name" value="Pectin_lyas_fold"/>
</dbReference>
<feature type="region of interest" description="Disordered" evidence="5">
    <location>
        <begin position="185"/>
        <end position="235"/>
    </location>
</feature>
<dbReference type="OrthoDB" id="430051at2759"/>
<sequence length="607" mass="65754">MQRWSPYVWFLVFLCLNDNTWSSVSTFRAPNPRAGTIRVTLHVLSRVRFKPLRIRGGNVKEESQQVKCTACGNLAVKRTVNKAGPNKGRQFFTCTSSQPTCRKFFKWDDGNVGGADERTQGGAQSGSLNGSPFSRVGVSPPTIVQRVAQQDGSVILRNASTGTFLARSPHGVMMNMTEDAMRNRRLEEDSRHDWPRTEQTPLLSPRHATTLSGTPFRPRHYGGDQNRLQDPQTPRIDFSNLFSSLREDSIESPHGKRHSPGFGAAHENPSPGGFGLASMSLPGRLPAGATGFRSASGFKPPRPANLQNQENFGQECPGAFRTFAVGVGEASLRPLEKRRGPILLGNGSSGEFSSVEFYRSSSGPAQSNLHVINAQWQFHGCNILCQGGIALMCVKAAEVALDRCKIGGISGEDPASWSSDGLVAMADTTCSLEECVVENNGNVGVLSHVGSSEVTVLNCTMRNNFIATGVDDSSSLTIQFCHLYGNQHGAVFIGGSAQLARSELFCKVEVTNSSIDGFVWLGRKEILCKVVFEGNTCSNQTDLASEASELSRMSPGSYTWRSVEEAASNKPTSVSPSVRLCSLQNAEESVEEAISHREALDAVRCIL</sequence>
<dbReference type="GeneID" id="17297823"/>
<feature type="compositionally biased region" description="Polar residues" evidence="5">
    <location>
        <begin position="121"/>
        <end position="132"/>
    </location>
</feature>
<evidence type="ECO:0000256" key="2">
    <source>
        <dbReference type="ARBA" id="ARBA00022771"/>
    </source>
</evidence>
<keyword evidence="1" id="KW-0479">Metal-binding</keyword>